<dbReference type="SUPFAM" id="SSF53067">
    <property type="entry name" value="Actin-like ATPase domain"/>
    <property type="match status" value="1"/>
</dbReference>
<name>A0ABW5G7F1_9PSEU</name>
<evidence type="ECO:0000313" key="2">
    <source>
        <dbReference type="EMBL" id="MFD2457393.1"/>
    </source>
</evidence>
<reference evidence="3" key="1">
    <citation type="journal article" date="2019" name="Int. J. Syst. Evol. Microbiol.">
        <title>The Global Catalogue of Microorganisms (GCM) 10K type strain sequencing project: providing services to taxonomists for standard genome sequencing and annotation.</title>
        <authorList>
            <consortium name="The Broad Institute Genomics Platform"/>
            <consortium name="The Broad Institute Genome Sequencing Center for Infectious Disease"/>
            <person name="Wu L."/>
            <person name="Ma J."/>
        </authorList>
    </citation>
    <scope>NUCLEOTIDE SEQUENCE [LARGE SCALE GENOMIC DNA]</scope>
    <source>
        <strain evidence="3">CGMCC 4.7643</strain>
    </source>
</reference>
<dbReference type="RefSeq" id="WP_345388670.1">
    <property type="nucleotide sequence ID" value="NZ_BAABHG010000003.1"/>
</dbReference>
<dbReference type="InterPro" id="IPR043129">
    <property type="entry name" value="ATPase_NBD"/>
</dbReference>
<dbReference type="Gene3D" id="3.30.420.40">
    <property type="match status" value="2"/>
</dbReference>
<sequence length="372" mass="37798">MSYVLGIDVAPTRTHAATRSRTGEGWGPPEPLWLGEQAPSAASALFLDDEGYLLTGDAAAHAGATIPSRLLTGFHQRIGDDVPIIVEGERFSPQSLSGVLVEGIVEHAAGLFDGPPEQVILTHPAGWGGYRRELLRRELATAGIAAVTLVPGPIAALHAHLPAPGPADTAAAVCEYGPDGVTVTLATASGASGWRPVTTAEGVAPAAAVSTVFALAHTASIPPKALAGIVFCGPIAPGSLPGRLPCPVFAGPHPELTTALGASVLTTSAPARRAVAETTLLPQPEAPPEVSERPARPPVEITPFTLPERRGPGRLFGRRRPLAAAAAVLALTASILTITLTTHEATAGPHPAPPTSPTCARPGAATSAEGHC</sequence>
<organism evidence="2 3">
    <name type="scientific">Amycolatopsis samaneae</name>
    <dbReference type="NCBI Taxonomy" id="664691"/>
    <lineage>
        <taxon>Bacteria</taxon>
        <taxon>Bacillati</taxon>
        <taxon>Actinomycetota</taxon>
        <taxon>Actinomycetes</taxon>
        <taxon>Pseudonocardiales</taxon>
        <taxon>Pseudonocardiaceae</taxon>
        <taxon>Amycolatopsis</taxon>
    </lineage>
</organism>
<dbReference type="EMBL" id="JBHUKU010000002">
    <property type="protein sequence ID" value="MFD2457393.1"/>
    <property type="molecule type" value="Genomic_DNA"/>
</dbReference>
<proteinExistence type="predicted"/>
<feature type="region of interest" description="Disordered" evidence="1">
    <location>
        <begin position="279"/>
        <end position="313"/>
    </location>
</feature>
<protein>
    <submittedName>
        <fullName evidence="2">Molecular chaperone DnaK</fullName>
    </submittedName>
</protein>
<evidence type="ECO:0000256" key="1">
    <source>
        <dbReference type="SAM" id="MobiDB-lite"/>
    </source>
</evidence>
<evidence type="ECO:0000313" key="3">
    <source>
        <dbReference type="Proteomes" id="UP001597419"/>
    </source>
</evidence>
<accession>A0ABW5G7F1</accession>
<comment type="caution">
    <text evidence="2">The sequence shown here is derived from an EMBL/GenBank/DDBJ whole genome shotgun (WGS) entry which is preliminary data.</text>
</comment>
<keyword evidence="3" id="KW-1185">Reference proteome</keyword>
<dbReference type="Proteomes" id="UP001597419">
    <property type="component" value="Unassembled WGS sequence"/>
</dbReference>
<gene>
    <name evidence="2" type="ORF">ACFSYJ_02235</name>
</gene>
<feature type="region of interest" description="Disordered" evidence="1">
    <location>
        <begin position="345"/>
        <end position="372"/>
    </location>
</feature>